<evidence type="ECO:0000256" key="7">
    <source>
        <dbReference type="ARBA" id="ARBA00016544"/>
    </source>
</evidence>
<feature type="binding site" evidence="20">
    <location>
        <position position="433"/>
    </location>
    <ligand>
        <name>Mg(2+)</name>
        <dbReference type="ChEBI" id="CHEBI:18420"/>
    </ligand>
</feature>
<dbReference type="Pfam" id="PF02896">
    <property type="entry name" value="PEP-utilizers_C"/>
    <property type="match status" value="1"/>
</dbReference>
<dbReference type="GO" id="GO:0005737">
    <property type="term" value="C:cytoplasm"/>
    <property type="evidence" value="ECO:0007669"/>
    <property type="project" value="UniProtKB-SubCell"/>
</dbReference>
<keyword evidence="9 17" id="KW-0963">Cytoplasm</keyword>
<comment type="cofactor">
    <cofactor evidence="2 17 20">
        <name>Mg(2+)</name>
        <dbReference type="ChEBI" id="CHEBI:18420"/>
    </cofactor>
</comment>
<dbReference type="RefSeq" id="WP_197723952.1">
    <property type="nucleotide sequence ID" value="NZ_AP018449.1"/>
</dbReference>
<evidence type="ECO:0000259" key="22">
    <source>
        <dbReference type="Pfam" id="PF02896"/>
    </source>
</evidence>
<dbReference type="GO" id="GO:0046872">
    <property type="term" value="F:metal ion binding"/>
    <property type="evidence" value="ECO:0007669"/>
    <property type="project" value="UniProtKB-KW"/>
</dbReference>
<dbReference type="EMBL" id="AP018449">
    <property type="protein sequence ID" value="BBB91003.1"/>
    <property type="molecule type" value="Genomic_DNA"/>
</dbReference>
<feature type="active site" description="Tele-phosphohistidine intermediate" evidence="18">
    <location>
        <position position="191"/>
    </location>
</feature>
<dbReference type="SUPFAM" id="SSF51621">
    <property type="entry name" value="Phosphoenolpyruvate/pyruvate domain"/>
    <property type="match status" value="1"/>
</dbReference>
<dbReference type="Gene3D" id="3.50.30.10">
    <property type="entry name" value="Phosphohistidine domain"/>
    <property type="match status" value="1"/>
</dbReference>
<evidence type="ECO:0000256" key="5">
    <source>
        <dbReference type="ARBA" id="ARBA00007837"/>
    </source>
</evidence>
<dbReference type="FunFam" id="3.20.20.60:FF:000007">
    <property type="entry name" value="Phosphoenolpyruvate-protein phosphotransferase"/>
    <property type="match status" value="1"/>
</dbReference>
<keyword evidence="25" id="KW-1185">Reference proteome</keyword>
<dbReference type="GO" id="GO:0016301">
    <property type="term" value="F:kinase activity"/>
    <property type="evidence" value="ECO:0007669"/>
    <property type="project" value="UniProtKB-KW"/>
</dbReference>
<proteinExistence type="inferred from homology"/>
<protein>
    <recommendedName>
        <fullName evidence="7 17">Phosphoenolpyruvate-protein phosphotransferase</fullName>
        <ecNumber evidence="6 17">2.7.3.9</ecNumber>
    </recommendedName>
    <alternativeName>
        <fullName evidence="16 17">Phosphotransferase system, enzyme I</fullName>
    </alternativeName>
</protein>
<comment type="subcellular location">
    <subcellularLocation>
        <location evidence="4 17">Cytoplasm</location>
    </subcellularLocation>
</comment>
<evidence type="ECO:0000256" key="10">
    <source>
        <dbReference type="ARBA" id="ARBA00022597"/>
    </source>
</evidence>
<dbReference type="InterPro" id="IPR024692">
    <property type="entry name" value="PTS_EI"/>
</dbReference>
<evidence type="ECO:0000313" key="25">
    <source>
        <dbReference type="Proteomes" id="UP000276437"/>
    </source>
</evidence>
<dbReference type="PIRSF" id="PIRSF000732">
    <property type="entry name" value="PTS_enzyme_I"/>
    <property type="match status" value="1"/>
</dbReference>
<evidence type="ECO:0000259" key="23">
    <source>
        <dbReference type="Pfam" id="PF05524"/>
    </source>
</evidence>
<feature type="domain" description="PEP-utilising enzyme C-terminal" evidence="22">
    <location>
        <begin position="253"/>
        <end position="542"/>
    </location>
</feature>
<keyword evidence="15 17" id="KW-0460">Magnesium</keyword>
<dbReference type="Gene3D" id="3.20.20.60">
    <property type="entry name" value="Phosphoenolpyruvate-binding domains"/>
    <property type="match status" value="1"/>
</dbReference>
<evidence type="ECO:0000256" key="6">
    <source>
        <dbReference type="ARBA" id="ARBA00012232"/>
    </source>
</evidence>
<name>A0A348AIV5_9FIRM</name>
<evidence type="ECO:0000256" key="14">
    <source>
        <dbReference type="ARBA" id="ARBA00022777"/>
    </source>
</evidence>
<evidence type="ECO:0000256" key="11">
    <source>
        <dbReference type="ARBA" id="ARBA00022679"/>
    </source>
</evidence>
<dbReference type="NCBIfam" id="TIGR01417">
    <property type="entry name" value="PTS_I_fam"/>
    <property type="match status" value="1"/>
</dbReference>
<dbReference type="InterPro" id="IPR006318">
    <property type="entry name" value="PTS_EI-like"/>
</dbReference>
<dbReference type="EC" id="2.7.3.9" evidence="6 17"/>
<feature type="active site" description="Proton donor" evidence="18">
    <location>
        <position position="504"/>
    </location>
</feature>
<dbReference type="InterPro" id="IPR018274">
    <property type="entry name" value="PEP_util_AS"/>
</dbReference>
<dbReference type="InterPro" id="IPR036618">
    <property type="entry name" value="PtsI_HPr-bd_sf"/>
</dbReference>
<dbReference type="InterPro" id="IPR000121">
    <property type="entry name" value="PEP_util_C"/>
</dbReference>
<evidence type="ECO:0000256" key="15">
    <source>
        <dbReference type="ARBA" id="ARBA00022842"/>
    </source>
</evidence>
<dbReference type="Pfam" id="PF05524">
    <property type="entry name" value="PEP-utilisers_N"/>
    <property type="match status" value="1"/>
</dbReference>
<gene>
    <name evidence="24" type="primary">ptsI</name>
    <name evidence="24" type="ORF">MAMMFC1_01670</name>
</gene>
<feature type="binding site" evidence="19">
    <location>
        <begin position="456"/>
        <end position="457"/>
    </location>
    <ligand>
        <name>phosphoenolpyruvate</name>
        <dbReference type="ChEBI" id="CHEBI:58702"/>
    </ligand>
</feature>
<keyword evidence="8 17" id="KW-0813">Transport</keyword>
<dbReference type="KEGG" id="mana:MAMMFC1_01670"/>
<keyword evidence="13 17" id="KW-0479">Metal-binding</keyword>
<evidence type="ECO:0000256" key="2">
    <source>
        <dbReference type="ARBA" id="ARBA00001946"/>
    </source>
</evidence>
<dbReference type="PRINTS" id="PR01736">
    <property type="entry name" value="PHPHTRNFRASE"/>
</dbReference>
<dbReference type="PANTHER" id="PTHR46244:SF3">
    <property type="entry name" value="PHOSPHOENOLPYRUVATE-PROTEIN PHOSPHOTRANSFERASE"/>
    <property type="match status" value="1"/>
</dbReference>
<organism evidence="24 25">
    <name type="scientific">Methylomusa anaerophila</name>
    <dbReference type="NCBI Taxonomy" id="1930071"/>
    <lineage>
        <taxon>Bacteria</taxon>
        <taxon>Bacillati</taxon>
        <taxon>Bacillota</taxon>
        <taxon>Negativicutes</taxon>
        <taxon>Selenomonadales</taxon>
        <taxon>Sporomusaceae</taxon>
        <taxon>Methylomusa</taxon>
    </lineage>
</organism>
<evidence type="ECO:0000256" key="16">
    <source>
        <dbReference type="ARBA" id="ARBA00033235"/>
    </source>
</evidence>
<dbReference type="InterPro" id="IPR050499">
    <property type="entry name" value="PEP-utilizing_PTS_enzyme"/>
</dbReference>
<dbReference type="GO" id="GO:0008965">
    <property type="term" value="F:phosphoenolpyruvate-protein phosphotransferase activity"/>
    <property type="evidence" value="ECO:0007669"/>
    <property type="project" value="UniProtKB-EC"/>
</dbReference>
<keyword evidence="24" id="KW-0670">Pyruvate</keyword>
<comment type="catalytic activity">
    <reaction evidence="1 17">
        <text>L-histidyl-[protein] + phosphoenolpyruvate = N(pros)-phospho-L-histidyl-[protein] + pyruvate</text>
        <dbReference type="Rhea" id="RHEA:23880"/>
        <dbReference type="Rhea" id="RHEA-COMP:9745"/>
        <dbReference type="Rhea" id="RHEA-COMP:9746"/>
        <dbReference type="ChEBI" id="CHEBI:15361"/>
        <dbReference type="ChEBI" id="CHEBI:29979"/>
        <dbReference type="ChEBI" id="CHEBI:58702"/>
        <dbReference type="ChEBI" id="CHEBI:64837"/>
        <dbReference type="EC" id="2.7.3.9"/>
    </reaction>
</comment>
<keyword evidence="10 17" id="KW-0762">Sugar transport</keyword>
<feature type="domain" description="PEP-utilising enzyme mobile" evidence="21">
    <location>
        <begin position="155"/>
        <end position="227"/>
    </location>
</feature>
<keyword evidence="14 17" id="KW-0418">Kinase</keyword>
<dbReference type="Pfam" id="PF00391">
    <property type="entry name" value="PEP-utilizers"/>
    <property type="match status" value="1"/>
</dbReference>
<evidence type="ECO:0000256" key="1">
    <source>
        <dbReference type="ARBA" id="ARBA00000683"/>
    </source>
</evidence>
<evidence type="ECO:0000259" key="21">
    <source>
        <dbReference type="Pfam" id="PF00391"/>
    </source>
</evidence>
<dbReference type="InterPro" id="IPR008279">
    <property type="entry name" value="PEP-util_enz_mobile_dom"/>
</dbReference>
<comment type="similarity">
    <text evidence="5 17">Belongs to the PEP-utilizing enzyme family.</text>
</comment>
<dbReference type="SUPFAM" id="SSF52009">
    <property type="entry name" value="Phosphohistidine domain"/>
    <property type="match status" value="1"/>
</dbReference>
<dbReference type="GO" id="GO:0009401">
    <property type="term" value="P:phosphoenolpyruvate-dependent sugar phosphotransferase system"/>
    <property type="evidence" value="ECO:0007669"/>
    <property type="project" value="UniProtKB-KW"/>
</dbReference>
<dbReference type="Gene3D" id="1.10.274.10">
    <property type="entry name" value="PtsI, HPr-binding domain"/>
    <property type="match status" value="1"/>
</dbReference>
<dbReference type="AlphaFoldDB" id="A0A348AIV5"/>
<dbReference type="PANTHER" id="PTHR46244">
    <property type="entry name" value="PHOSPHOENOLPYRUVATE-PROTEIN PHOSPHOTRANSFERASE"/>
    <property type="match status" value="1"/>
</dbReference>
<evidence type="ECO:0000256" key="12">
    <source>
        <dbReference type="ARBA" id="ARBA00022683"/>
    </source>
</evidence>
<feature type="binding site" evidence="19">
    <location>
        <position position="298"/>
    </location>
    <ligand>
        <name>phosphoenolpyruvate</name>
        <dbReference type="ChEBI" id="CHEBI:58702"/>
    </ligand>
</feature>
<dbReference type="Proteomes" id="UP000276437">
    <property type="component" value="Chromosome"/>
</dbReference>
<comment type="function">
    <text evidence="3 17">General (non sugar-specific) component of the phosphoenolpyruvate-dependent sugar phosphotransferase system (sugar PTS). This major carbohydrate active-transport system catalyzes the phosphorylation of incoming sugar substrates concomitantly with their translocation across the cell membrane. Enzyme I transfers the phosphoryl group from phosphoenolpyruvate (PEP) to the phosphoryl carrier protein (HPr).</text>
</comment>
<dbReference type="InterPro" id="IPR036637">
    <property type="entry name" value="Phosphohistidine_dom_sf"/>
</dbReference>
<feature type="binding site" evidence="19">
    <location>
        <position position="467"/>
    </location>
    <ligand>
        <name>phosphoenolpyruvate</name>
        <dbReference type="ChEBI" id="CHEBI:58702"/>
    </ligand>
</feature>
<dbReference type="PROSITE" id="PS00742">
    <property type="entry name" value="PEP_ENZYMES_2"/>
    <property type="match status" value="1"/>
</dbReference>
<keyword evidence="12 17" id="KW-0598">Phosphotransferase system</keyword>
<evidence type="ECO:0000256" key="20">
    <source>
        <dbReference type="PIRSR" id="PIRSR000732-3"/>
    </source>
</evidence>
<feature type="domain" description="Phosphotransferase system enzyme I N-terminal" evidence="23">
    <location>
        <begin position="5"/>
        <end position="128"/>
    </location>
</feature>
<evidence type="ECO:0000256" key="3">
    <source>
        <dbReference type="ARBA" id="ARBA00002728"/>
    </source>
</evidence>
<evidence type="ECO:0000256" key="9">
    <source>
        <dbReference type="ARBA" id="ARBA00022490"/>
    </source>
</evidence>
<evidence type="ECO:0000256" key="17">
    <source>
        <dbReference type="PIRNR" id="PIRNR000732"/>
    </source>
</evidence>
<dbReference type="PROSITE" id="PS00370">
    <property type="entry name" value="PEP_ENZYMES_PHOS_SITE"/>
    <property type="match status" value="1"/>
</dbReference>
<evidence type="ECO:0000313" key="24">
    <source>
        <dbReference type="EMBL" id="BBB91003.1"/>
    </source>
</evidence>
<keyword evidence="11 17" id="KW-0808">Transferase</keyword>
<dbReference type="SUPFAM" id="SSF47831">
    <property type="entry name" value="Enzyme I of the PEP:sugar phosphotransferase system HPr-binding (sub)domain"/>
    <property type="match status" value="1"/>
</dbReference>
<feature type="binding site" evidence="20">
    <location>
        <position position="457"/>
    </location>
    <ligand>
        <name>Mg(2+)</name>
        <dbReference type="ChEBI" id="CHEBI:18420"/>
    </ligand>
</feature>
<sequence>MLLQQGISGSNGIAIARAFLYQEQEIIIDTTPITPDKINNEIIKLSQAGEKAKEQISHLRDKALAEAGEEQAKIFEAHLTMLSDPALWGEMGALIKSEHITAGYAVKQVVDRFVAVFRSMDDEYMKERAADIADIGGRLLRNVLGITAKGLDYLDSEVIIIAHDLTPSDTMALNRDYAKGFAVNVGGRTSHAAIMARTLEIPAVLGLKDITGKVKDGELVILDGITGAVIVSPTPELLTEYKEKQRQYYAEQAELKKVIPLPAVTTDGRRVEIAANIGTPRDIDAVIATNGDGVGLYRSEFLYMDKDCFPSEEEQFAAYRIVAQKLSGKPVIIRTLDIGGDKELKCFPMPPEMNPFLGWRAIRLCLAEKAMFMTQLRAILRASAYGNIMIMYPMISGLTEVRQANAVLAEAKEQLRSERVPFNENIKVGIMVEIPSTAVIADLIAPEVDFFSIGTNDLCQYTLAVDRMNEKISYLYQPLHPAILRLIKRVIDASHQYGKFTGMCGELAGDPLAAIILLGLGLDEFSMSASSMPRIKKIIRSVAYEQAKAIATPALDMATPQQVAAYAAGVLKDWGLS</sequence>
<dbReference type="InterPro" id="IPR023151">
    <property type="entry name" value="PEP_util_CS"/>
</dbReference>
<accession>A0A348AIV5</accession>
<evidence type="ECO:0000256" key="13">
    <source>
        <dbReference type="ARBA" id="ARBA00022723"/>
    </source>
</evidence>
<evidence type="ECO:0000256" key="8">
    <source>
        <dbReference type="ARBA" id="ARBA00022448"/>
    </source>
</evidence>
<dbReference type="InterPro" id="IPR008731">
    <property type="entry name" value="PTS_EIN"/>
</dbReference>
<dbReference type="InterPro" id="IPR015813">
    <property type="entry name" value="Pyrv/PenolPyrv_kinase-like_dom"/>
</dbReference>
<evidence type="ECO:0000256" key="4">
    <source>
        <dbReference type="ARBA" id="ARBA00004496"/>
    </source>
</evidence>
<dbReference type="InterPro" id="IPR040442">
    <property type="entry name" value="Pyrv_kinase-like_dom_sf"/>
</dbReference>
<evidence type="ECO:0000256" key="18">
    <source>
        <dbReference type="PIRSR" id="PIRSR000732-1"/>
    </source>
</evidence>
<reference evidence="24 25" key="1">
    <citation type="journal article" date="2018" name="Int. J. Syst. Evol. Microbiol.">
        <title>Methylomusa anaerophila gen. nov., sp. nov., an anaerobic methanol-utilizing bacterium isolated from a microbial fuel cell.</title>
        <authorList>
            <person name="Amano N."/>
            <person name="Yamamuro A."/>
            <person name="Miyahara M."/>
            <person name="Kouzuma A."/>
            <person name="Abe T."/>
            <person name="Watanabe K."/>
        </authorList>
    </citation>
    <scope>NUCLEOTIDE SEQUENCE [LARGE SCALE GENOMIC DNA]</scope>
    <source>
        <strain evidence="24 25">MMFC1</strain>
    </source>
</reference>
<feature type="binding site" evidence="19">
    <location>
        <position position="334"/>
    </location>
    <ligand>
        <name>phosphoenolpyruvate</name>
        <dbReference type="ChEBI" id="CHEBI:58702"/>
    </ligand>
</feature>
<evidence type="ECO:0000256" key="19">
    <source>
        <dbReference type="PIRSR" id="PIRSR000732-2"/>
    </source>
</evidence>